<evidence type="ECO:0000256" key="6">
    <source>
        <dbReference type="ARBA" id="ARBA00022771"/>
    </source>
</evidence>
<name>A0A6M2DPI8_XENCH</name>
<dbReference type="Pfam" id="PF25993">
    <property type="entry name" value="zf-B_box_ZFPL1"/>
    <property type="match status" value="1"/>
</dbReference>
<keyword evidence="7 11" id="KW-0862">Zinc</keyword>
<dbReference type="GO" id="GO:0008270">
    <property type="term" value="F:zinc ion binding"/>
    <property type="evidence" value="ECO:0007669"/>
    <property type="project" value="UniProtKB-UniRule"/>
</dbReference>
<evidence type="ECO:0000256" key="2">
    <source>
        <dbReference type="ARBA" id="ARBA00005561"/>
    </source>
</evidence>
<protein>
    <recommendedName>
        <fullName evidence="3 11">Zinc finger protein-like 1 homolog</fullName>
    </recommendedName>
</protein>
<dbReference type="InterPro" id="IPR013083">
    <property type="entry name" value="Znf_RING/FYVE/PHD"/>
</dbReference>
<dbReference type="InterPro" id="IPR039043">
    <property type="entry name" value="ZFPL1"/>
</dbReference>
<dbReference type="InterPro" id="IPR058731">
    <property type="entry name" value="Znf-B_box_ZFPL1-like"/>
</dbReference>
<feature type="region of interest" description="Disordered" evidence="12">
    <location>
        <begin position="199"/>
        <end position="225"/>
    </location>
</feature>
<evidence type="ECO:0000256" key="3">
    <source>
        <dbReference type="ARBA" id="ARBA00013701"/>
    </source>
</evidence>
<dbReference type="PROSITE" id="PS50089">
    <property type="entry name" value="ZF_RING_2"/>
    <property type="match status" value="1"/>
</dbReference>
<keyword evidence="4 11" id="KW-0812">Transmembrane</keyword>
<keyword evidence="8 11" id="KW-1133">Transmembrane helix</keyword>
<feature type="transmembrane region" description="Helical" evidence="11">
    <location>
        <begin position="250"/>
        <end position="267"/>
    </location>
</feature>
<feature type="domain" description="RING-type" evidence="13">
    <location>
        <begin position="53"/>
        <end position="100"/>
    </location>
</feature>
<dbReference type="CDD" id="cd16487">
    <property type="entry name" value="mRING-H2-C3DHC3_ZFPL1"/>
    <property type="match status" value="1"/>
</dbReference>
<keyword evidence="9 11" id="KW-0472">Membrane</keyword>
<evidence type="ECO:0000256" key="7">
    <source>
        <dbReference type="ARBA" id="ARBA00022833"/>
    </source>
</evidence>
<dbReference type="SUPFAM" id="SSF57850">
    <property type="entry name" value="RING/U-box"/>
    <property type="match status" value="1"/>
</dbReference>
<sequence>MGLCKCPKRRVTNQFCFEHHVNVCENCMVTNHSKCVVQSYIQWLQDSDYNAGCQLCNSEIMNDDFIRLTCYHVYHWSCLQSMAGSLPSNVAPAGYRCPQCGTGIFPQPNLISPVADILRSKLASVNWGRNGLGLPLLAETRDPPDGCKVTVDFDTNQSSSDFGASKPPNSLRNQNNKPIVHSTDNLNTQHNYSNFYAANSQMRRSSNRPTPIGRVLDSDDDKYKRRSPKEMLSRFIKRASCFSSIKKQRFLTFIFVVVIFILVIVILKELSHRNNADDRQFDLENEPKVVVGDV</sequence>
<dbReference type="InterPro" id="IPR001841">
    <property type="entry name" value="Znf_RING"/>
</dbReference>
<proteinExistence type="inferred from homology"/>
<dbReference type="PANTHER" id="PTHR12981:SF0">
    <property type="entry name" value="ZINC FINGER PROTEIN-LIKE 1"/>
    <property type="match status" value="1"/>
</dbReference>
<feature type="compositionally biased region" description="Polar residues" evidence="12">
    <location>
        <begin position="199"/>
        <end position="209"/>
    </location>
</feature>
<dbReference type="GO" id="GO:0005794">
    <property type="term" value="C:Golgi apparatus"/>
    <property type="evidence" value="ECO:0007669"/>
    <property type="project" value="TreeGrafter"/>
</dbReference>
<dbReference type="Pfam" id="PF25998">
    <property type="entry name" value="U-box_ZFPL1"/>
    <property type="match status" value="1"/>
</dbReference>
<dbReference type="EMBL" id="GIIL01003335">
    <property type="protein sequence ID" value="NOV47061.1"/>
    <property type="molecule type" value="Transcribed_RNA"/>
</dbReference>
<dbReference type="InterPro" id="IPR058730">
    <property type="entry name" value="U-box_ZFPL1-like"/>
</dbReference>
<evidence type="ECO:0000256" key="9">
    <source>
        <dbReference type="ARBA" id="ARBA00023136"/>
    </source>
</evidence>
<evidence type="ECO:0000256" key="5">
    <source>
        <dbReference type="ARBA" id="ARBA00022723"/>
    </source>
</evidence>
<dbReference type="Gene3D" id="3.30.40.10">
    <property type="entry name" value="Zinc/RING finger domain, C3HC4 (zinc finger)"/>
    <property type="match status" value="1"/>
</dbReference>
<evidence type="ECO:0000259" key="13">
    <source>
        <dbReference type="PROSITE" id="PS50089"/>
    </source>
</evidence>
<evidence type="ECO:0000256" key="10">
    <source>
        <dbReference type="PROSITE-ProRule" id="PRU00175"/>
    </source>
</evidence>
<evidence type="ECO:0000256" key="1">
    <source>
        <dbReference type="ARBA" id="ARBA00004167"/>
    </source>
</evidence>
<comment type="subcellular location">
    <subcellularLocation>
        <location evidence="1 11">Membrane</location>
        <topology evidence="1 11">Single-pass membrane protein</topology>
    </subcellularLocation>
</comment>
<dbReference type="SMART" id="SM00184">
    <property type="entry name" value="RING"/>
    <property type="match status" value="1"/>
</dbReference>
<comment type="similarity">
    <text evidence="2 11">Belongs to the ZFPL1 family.</text>
</comment>
<reference evidence="14" key="1">
    <citation type="submission" date="2020-03" db="EMBL/GenBank/DDBJ databases">
        <title>Transcriptomic Profiling of the Digestive Tract of the Rat Flea, Xenopsylla cheopis, Following Blood Feeding and Infection with Yersinia pestis.</title>
        <authorList>
            <person name="Bland D.M."/>
            <person name="Martens C.A."/>
            <person name="Virtaneva K."/>
            <person name="Kanakabandi K."/>
            <person name="Long D."/>
            <person name="Rosenke R."/>
            <person name="Saturday G.A."/>
            <person name="Hoyt F.H."/>
            <person name="Bruno D.P."/>
            <person name="Ribeiro J.M.C."/>
            <person name="Hinnebusch J."/>
        </authorList>
    </citation>
    <scope>NUCLEOTIDE SEQUENCE</scope>
</reference>
<evidence type="ECO:0000256" key="8">
    <source>
        <dbReference type="ARBA" id="ARBA00022989"/>
    </source>
</evidence>
<keyword evidence="5 11" id="KW-0479">Metal-binding</keyword>
<dbReference type="PANTHER" id="PTHR12981">
    <property type="entry name" value="ZINC FINGER PROTEIN-LIKE 1"/>
    <property type="match status" value="1"/>
</dbReference>
<dbReference type="AlphaFoldDB" id="A0A6M2DPI8"/>
<keyword evidence="6 10" id="KW-0863">Zinc-finger</keyword>
<evidence type="ECO:0000256" key="12">
    <source>
        <dbReference type="SAM" id="MobiDB-lite"/>
    </source>
</evidence>
<dbReference type="GO" id="GO:0016020">
    <property type="term" value="C:membrane"/>
    <property type="evidence" value="ECO:0007669"/>
    <property type="project" value="UniProtKB-SubCell"/>
</dbReference>
<organism evidence="14">
    <name type="scientific">Xenopsylla cheopis</name>
    <name type="common">Oriental rat flea</name>
    <name type="synonym">Pulex cheopis</name>
    <dbReference type="NCBI Taxonomy" id="163159"/>
    <lineage>
        <taxon>Eukaryota</taxon>
        <taxon>Metazoa</taxon>
        <taxon>Ecdysozoa</taxon>
        <taxon>Arthropoda</taxon>
        <taxon>Hexapoda</taxon>
        <taxon>Insecta</taxon>
        <taxon>Pterygota</taxon>
        <taxon>Neoptera</taxon>
        <taxon>Endopterygota</taxon>
        <taxon>Siphonaptera</taxon>
        <taxon>Pulicidae</taxon>
        <taxon>Xenopsyllinae</taxon>
        <taxon>Xenopsylla</taxon>
    </lineage>
</organism>
<accession>A0A6M2DPI8</accession>
<evidence type="ECO:0000256" key="4">
    <source>
        <dbReference type="ARBA" id="ARBA00022692"/>
    </source>
</evidence>
<evidence type="ECO:0000313" key="14">
    <source>
        <dbReference type="EMBL" id="NOV47061.1"/>
    </source>
</evidence>
<evidence type="ECO:0000256" key="11">
    <source>
        <dbReference type="RuleBase" id="RU369078"/>
    </source>
</evidence>
<feature type="region of interest" description="Disordered" evidence="12">
    <location>
        <begin position="158"/>
        <end position="185"/>
    </location>
</feature>